<gene>
    <name evidence="3" type="ORF">DEE74_16035</name>
</gene>
<evidence type="ECO:0000256" key="2">
    <source>
        <dbReference type="SAM" id="SignalP"/>
    </source>
</evidence>
<organism evidence="3 4">
    <name type="scientific">Ralstonia pickettii</name>
    <name type="common">Burkholderia pickettii</name>
    <dbReference type="NCBI Taxonomy" id="329"/>
    <lineage>
        <taxon>Bacteria</taxon>
        <taxon>Pseudomonadati</taxon>
        <taxon>Pseudomonadota</taxon>
        <taxon>Betaproteobacteria</taxon>
        <taxon>Burkholderiales</taxon>
        <taxon>Burkholderiaceae</taxon>
        <taxon>Ralstonia</taxon>
    </lineage>
</organism>
<dbReference type="Proteomes" id="UP001199322">
    <property type="component" value="Unassembled WGS sequence"/>
</dbReference>
<protein>
    <recommendedName>
        <fullName evidence="5">Carboxypeptidase regulatory-like domain-containing protein</fullName>
    </recommendedName>
</protein>
<dbReference type="AlphaFoldDB" id="A0AAW4Q8V1"/>
<dbReference type="PROSITE" id="PS51257">
    <property type="entry name" value="PROKAR_LIPOPROTEIN"/>
    <property type="match status" value="1"/>
</dbReference>
<evidence type="ECO:0000313" key="3">
    <source>
        <dbReference type="EMBL" id="MBX3891374.1"/>
    </source>
</evidence>
<accession>A0AAW4Q8V1</accession>
<evidence type="ECO:0008006" key="5">
    <source>
        <dbReference type="Google" id="ProtNLM"/>
    </source>
</evidence>
<evidence type="ECO:0000256" key="1">
    <source>
        <dbReference type="SAM" id="MobiDB-lite"/>
    </source>
</evidence>
<feature type="chain" id="PRO_5043442281" description="Carboxypeptidase regulatory-like domain-containing protein" evidence="2">
    <location>
        <begin position="23"/>
        <end position="385"/>
    </location>
</feature>
<proteinExistence type="predicted"/>
<keyword evidence="2" id="KW-0732">Signal</keyword>
<dbReference type="RefSeq" id="WP_182553287.1">
    <property type="nucleotide sequence ID" value="NZ_QGAQ01000014.1"/>
</dbReference>
<sequence>MKKMTLASLAVVALLSACGGGGGDGSAAGNGGSDGTGTGTVGNQRTPVNPYTGQAAPGAKTTAVTGQVFNSGATAGATVTAYVLNADGTNGTVIGTATSAADGTFSMTLSQAPYDSASYVRFVATGGTYTSSADHTVQTNGTLELVTPYITTQFNNFVITSLTHVASQRMSQVASGGAAIATAYTTGAGMVLSLIGFTNAILPSDQSAGVNYLALVPGSSGDALSAYADALNSVEAYGVQYDLPSSVSVQVLAQSQLTGTASSTLPNGNAINIGQWQSGVFNPSAPYTLGQLEANGAPPPYAQMHQFMVWEYVNADCNSGNSAPYYARFPLQAGQPDLFTSGQCPTYKNYVNTIDGKVGTNNRSHVLVTTPGYVPQTVPVVGAGS</sequence>
<feature type="region of interest" description="Disordered" evidence="1">
    <location>
        <begin position="22"/>
        <end position="47"/>
    </location>
</feature>
<name>A0AAW4Q8V1_RALPI</name>
<feature type="compositionally biased region" description="Gly residues" evidence="1">
    <location>
        <begin position="22"/>
        <end position="40"/>
    </location>
</feature>
<dbReference type="EMBL" id="QGBI01000014">
    <property type="protein sequence ID" value="MBX3891374.1"/>
    <property type="molecule type" value="Genomic_DNA"/>
</dbReference>
<feature type="signal peptide" evidence="2">
    <location>
        <begin position="1"/>
        <end position="22"/>
    </location>
</feature>
<evidence type="ECO:0000313" key="4">
    <source>
        <dbReference type="Proteomes" id="UP001199322"/>
    </source>
</evidence>
<reference evidence="3" key="1">
    <citation type="submission" date="2018-06" db="EMBL/GenBank/DDBJ databases">
        <authorList>
            <person name="O'Rourke A."/>
        </authorList>
    </citation>
    <scope>NUCLEOTIDE SEQUENCE</scope>
    <source>
        <strain evidence="3">132550021-3</strain>
    </source>
</reference>
<comment type="caution">
    <text evidence="3">The sequence shown here is derived from an EMBL/GenBank/DDBJ whole genome shotgun (WGS) entry which is preliminary data.</text>
</comment>